<feature type="transmembrane region" description="Helical" evidence="5">
    <location>
        <begin position="335"/>
        <end position="352"/>
    </location>
</feature>
<dbReference type="Pfam" id="PF00361">
    <property type="entry name" value="Proton_antipo_M"/>
    <property type="match status" value="1"/>
</dbReference>
<dbReference type="RefSeq" id="WP_204911008.1">
    <property type="nucleotide sequence ID" value="NZ_BAAAYR010000008.1"/>
</dbReference>
<keyword evidence="3 5" id="KW-1133">Transmembrane helix</keyword>
<dbReference type="PANTHER" id="PTHR22773">
    <property type="entry name" value="NADH DEHYDROGENASE"/>
    <property type="match status" value="1"/>
</dbReference>
<comment type="subunit">
    <text evidence="5">NDH-1 is composed of 14 different subunits. Subunits NuoA, H, J, K, L, M, N constitute the membrane sector of the complex.</text>
</comment>
<accession>A0ABP6YBZ3</accession>
<comment type="catalytic activity">
    <reaction evidence="5">
        <text>a quinone + NADH + 5 H(+)(in) = a quinol + NAD(+) + 4 H(+)(out)</text>
        <dbReference type="Rhea" id="RHEA:57888"/>
        <dbReference type="ChEBI" id="CHEBI:15378"/>
        <dbReference type="ChEBI" id="CHEBI:24646"/>
        <dbReference type="ChEBI" id="CHEBI:57540"/>
        <dbReference type="ChEBI" id="CHEBI:57945"/>
        <dbReference type="ChEBI" id="CHEBI:132124"/>
    </reaction>
</comment>
<dbReference type="InterPro" id="IPR001750">
    <property type="entry name" value="ND/Mrp_TM"/>
</dbReference>
<dbReference type="Proteomes" id="UP001500767">
    <property type="component" value="Unassembled WGS sequence"/>
</dbReference>
<keyword evidence="9" id="KW-1185">Reference proteome</keyword>
<comment type="subcellular location">
    <subcellularLocation>
        <location evidence="5">Cell membrane</location>
        <topology evidence="5">Multi-pass membrane protein</topology>
    </subcellularLocation>
    <subcellularLocation>
        <location evidence="1">Endomembrane system</location>
        <topology evidence="1">Multi-pass membrane protein</topology>
    </subcellularLocation>
    <subcellularLocation>
        <location evidence="6">Membrane</location>
        <topology evidence="6">Multi-pass membrane protein</topology>
    </subcellularLocation>
</comment>
<keyword evidence="2 5" id="KW-0812">Transmembrane</keyword>
<organism evidence="8 9">
    <name type="scientific">Microlunatus spumicola</name>
    <dbReference type="NCBI Taxonomy" id="81499"/>
    <lineage>
        <taxon>Bacteria</taxon>
        <taxon>Bacillati</taxon>
        <taxon>Actinomycetota</taxon>
        <taxon>Actinomycetes</taxon>
        <taxon>Propionibacteriales</taxon>
        <taxon>Propionibacteriaceae</taxon>
        <taxon>Microlunatus</taxon>
    </lineage>
</organism>
<feature type="domain" description="NADH:quinone oxidoreductase/Mrp antiporter transmembrane" evidence="7">
    <location>
        <begin position="154"/>
        <end position="463"/>
    </location>
</feature>
<feature type="transmembrane region" description="Helical" evidence="5">
    <location>
        <begin position="309"/>
        <end position="328"/>
    </location>
</feature>
<feature type="transmembrane region" description="Helical" evidence="5">
    <location>
        <begin position="495"/>
        <end position="515"/>
    </location>
</feature>
<protein>
    <recommendedName>
        <fullName evidence="5">NADH-quinone oxidoreductase subunit N</fullName>
        <ecNumber evidence="5">7.1.1.-</ecNumber>
    </recommendedName>
    <alternativeName>
        <fullName evidence="5">NADH dehydrogenase I subunit N</fullName>
    </alternativeName>
    <alternativeName>
        <fullName evidence="5">NDH-1 subunit N</fullName>
    </alternativeName>
</protein>
<keyword evidence="5" id="KW-1003">Cell membrane</keyword>
<evidence type="ECO:0000313" key="8">
    <source>
        <dbReference type="EMBL" id="GAA3580712.1"/>
    </source>
</evidence>
<keyword evidence="5" id="KW-0813">Transport</keyword>
<feature type="transmembrane region" description="Helical" evidence="5">
    <location>
        <begin position="372"/>
        <end position="393"/>
    </location>
</feature>
<feature type="transmembrane region" description="Helical" evidence="5">
    <location>
        <begin position="42"/>
        <end position="62"/>
    </location>
</feature>
<keyword evidence="4 5" id="KW-0472">Membrane</keyword>
<dbReference type="EC" id="7.1.1.-" evidence="5"/>
<evidence type="ECO:0000259" key="7">
    <source>
        <dbReference type="Pfam" id="PF00361"/>
    </source>
</evidence>
<feature type="transmembrane region" description="Helical" evidence="5">
    <location>
        <begin position="414"/>
        <end position="438"/>
    </location>
</feature>
<feature type="transmembrane region" description="Helical" evidence="5">
    <location>
        <begin position="137"/>
        <end position="154"/>
    </location>
</feature>
<keyword evidence="5" id="KW-1278">Translocase</keyword>
<evidence type="ECO:0000256" key="1">
    <source>
        <dbReference type="ARBA" id="ARBA00004127"/>
    </source>
</evidence>
<feature type="transmembrane region" description="Helical" evidence="5">
    <location>
        <begin position="233"/>
        <end position="254"/>
    </location>
</feature>
<comment type="similarity">
    <text evidence="5">Belongs to the complex I subunit 2 family.</text>
</comment>
<keyword evidence="5" id="KW-0520">NAD</keyword>
<evidence type="ECO:0000256" key="5">
    <source>
        <dbReference type="HAMAP-Rule" id="MF_00445"/>
    </source>
</evidence>
<dbReference type="NCBIfam" id="NF004441">
    <property type="entry name" value="PRK05777.1-4"/>
    <property type="match status" value="1"/>
</dbReference>
<feature type="transmembrane region" description="Helical" evidence="5">
    <location>
        <begin position="12"/>
        <end position="30"/>
    </location>
</feature>
<name>A0ABP6YBZ3_9ACTN</name>
<gene>
    <name evidence="5 8" type="primary">nuoN</name>
    <name evidence="8" type="ORF">GCM10022197_43330</name>
</gene>
<dbReference type="InterPro" id="IPR010096">
    <property type="entry name" value="NADH-Q_OxRdtase_suN/2"/>
</dbReference>
<evidence type="ECO:0000256" key="3">
    <source>
        <dbReference type="ARBA" id="ARBA00022989"/>
    </source>
</evidence>
<comment type="caution">
    <text evidence="8">The sequence shown here is derived from an EMBL/GenBank/DDBJ whole genome shotgun (WGS) entry which is preliminary data.</text>
</comment>
<proteinExistence type="inferred from homology"/>
<sequence>MGTIAAPTIGYALLLPFIVIFAAACVGVLAEAVVPRDLRRSAQILIAFLAVAVALVVTLLNWSAGGDVVVGVASVAVDGPTSFIWTILLVFGAVSFGMFAERKVTAGVSAFAPMAAAVPGTADEREAIEDRREHTEVLPLALFALSGMMLFPAANDLITMFVALEILSLPLYLLCGLARRRRLLSQEAALKYFLLGALSSAFFLYGMALLYGYSGSFLLSGIDDAIRNGVTGAGPQGTGLLLAGMGLIAVGLLFKFGAVPFHSWTPDVYTGAPTPVTAFMASCTKIAAIGALMRVFYVGLGADRWDWQPLMAVVAVATMAVGSILAITQTDVKRMLAYSSIAHAGFILTAFVGASQAVTGAREGSLTSVSSVMFYLVAYGAATIGAFALVTMVRDSTGEATQLTSWVGLGRRSPLAAVVFSVFLLSFAGIPLTSGFIGKWSVFAAAWSGGLHWLVVVAVVISVVAAFFYIRVIVMMFFTDPEVGTTSSTVVVRPGWTTLLAVGVGVAATVVFGIYPGPLLTLAQQAGEFVR</sequence>
<feature type="transmembrane region" description="Helical" evidence="5">
    <location>
        <begin position="160"/>
        <end position="178"/>
    </location>
</feature>
<evidence type="ECO:0000256" key="2">
    <source>
        <dbReference type="ARBA" id="ARBA00022692"/>
    </source>
</evidence>
<feature type="transmembrane region" description="Helical" evidence="5">
    <location>
        <begin position="190"/>
        <end position="213"/>
    </location>
</feature>
<feature type="transmembrane region" description="Helical" evidence="5">
    <location>
        <begin position="450"/>
        <end position="474"/>
    </location>
</feature>
<feature type="transmembrane region" description="Helical" evidence="5">
    <location>
        <begin position="275"/>
        <end position="297"/>
    </location>
</feature>
<keyword evidence="5" id="KW-0874">Quinone</keyword>
<dbReference type="EMBL" id="BAAAYR010000008">
    <property type="protein sequence ID" value="GAA3580712.1"/>
    <property type="molecule type" value="Genomic_DNA"/>
</dbReference>
<evidence type="ECO:0000313" key="9">
    <source>
        <dbReference type="Proteomes" id="UP001500767"/>
    </source>
</evidence>
<dbReference type="HAMAP" id="MF_00445">
    <property type="entry name" value="NDH1_NuoN_1"/>
    <property type="match status" value="1"/>
</dbReference>
<feature type="transmembrane region" description="Helical" evidence="5">
    <location>
        <begin position="82"/>
        <end position="100"/>
    </location>
</feature>
<comment type="function">
    <text evidence="5">NDH-1 shuttles electrons from NADH, via FMN and iron-sulfur (Fe-S) centers, to quinones in the respiratory chain. The immediate electron acceptor for the enzyme in this species is believed to be a menaquinone. Couples the redox reaction to proton translocation (for every two electrons transferred, four hydrogen ions are translocated across the cytoplasmic membrane), and thus conserves the redox energy in a proton gradient.</text>
</comment>
<evidence type="ECO:0000256" key="6">
    <source>
        <dbReference type="RuleBase" id="RU000320"/>
    </source>
</evidence>
<evidence type="ECO:0000256" key="4">
    <source>
        <dbReference type="ARBA" id="ARBA00023136"/>
    </source>
</evidence>
<reference evidence="9" key="1">
    <citation type="journal article" date="2019" name="Int. J. Syst. Evol. Microbiol.">
        <title>The Global Catalogue of Microorganisms (GCM) 10K type strain sequencing project: providing services to taxonomists for standard genome sequencing and annotation.</title>
        <authorList>
            <consortium name="The Broad Institute Genomics Platform"/>
            <consortium name="The Broad Institute Genome Sequencing Center for Infectious Disease"/>
            <person name="Wu L."/>
            <person name="Ma J."/>
        </authorList>
    </citation>
    <scope>NUCLEOTIDE SEQUENCE [LARGE SCALE GENOMIC DNA]</scope>
    <source>
        <strain evidence="9">JCM 16540</strain>
    </source>
</reference>
<dbReference type="NCBIfam" id="TIGR01770">
    <property type="entry name" value="NDH_I_N"/>
    <property type="match status" value="1"/>
</dbReference>